<organism evidence="10 11">
    <name type="scientific">Cloeon dipterum</name>
    <dbReference type="NCBI Taxonomy" id="197152"/>
    <lineage>
        <taxon>Eukaryota</taxon>
        <taxon>Metazoa</taxon>
        <taxon>Ecdysozoa</taxon>
        <taxon>Arthropoda</taxon>
        <taxon>Hexapoda</taxon>
        <taxon>Insecta</taxon>
        <taxon>Pterygota</taxon>
        <taxon>Palaeoptera</taxon>
        <taxon>Ephemeroptera</taxon>
        <taxon>Pisciforma</taxon>
        <taxon>Baetidae</taxon>
        <taxon>Cloeon</taxon>
    </lineage>
</organism>
<dbReference type="Pfam" id="PF10601">
    <property type="entry name" value="zf-LITAF-like"/>
    <property type="match status" value="1"/>
</dbReference>
<evidence type="ECO:0000259" key="9">
    <source>
        <dbReference type="PROSITE" id="PS51837"/>
    </source>
</evidence>
<dbReference type="PANTHER" id="PTHR23292:SF14">
    <property type="entry name" value="FI16615P1-RELATED"/>
    <property type="match status" value="1"/>
</dbReference>
<dbReference type="InterPro" id="IPR037519">
    <property type="entry name" value="LITAF_fam"/>
</dbReference>
<comment type="caution">
    <text evidence="10">The sequence shown here is derived from an EMBL/GenBank/DDBJ whole genome shotgun (WGS) entry which is preliminary data.</text>
</comment>
<sequence length="157" mass="17596">MHPATVVGKSRNHEHDFGALHGERPPPYNPSDHYGHQHNANQQGHQHWGPVHQVPAPVVQPPTTVIITQPSLDVHRHYSVLRGLPHHSTTSTCANCNQVVSTRVVHRTSCKTHCWALCLFIFLCWPCICIPYCKDSCMTANHYCTRCDSFLGDSSNS</sequence>
<dbReference type="GO" id="GO:0031902">
    <property type="term" value="C:late endosome membrane"/>
    <property type="evidence" value="ECO:0007669"/>
    <property type="project" value="UniProtKB-SubCell"/>
</dbReference>
<accession>A0A8S1CJM3</accession>
<dbReference type="GO" id="GO:0008270">
    <property type="term" value="F:zinc ion binding"/>
    <property type="evidence" value="ECO:0007669"/>
    <property type="project" value="TreeGrafter"/>
</dbReference>
<evidence type="ECO:0000256" key="7">
    <source>
        <dbReference type="ARBA" id="ARBA00023136"/>
    </source>
</evidence>
<feature type="compositionally biased region" description="Basic and acidic residues" evidence="8">
    <location>
        <begin position="11"/>
        <end position="24"/>
    </location>
</feature>
<evidence type="ECO:0000313" key="10">
    <source>
        <dbReference type="EMBL" id="CAB3367822.1"/>
    </source>
</evidence>
<protein>
    <recommendedName>
        <fullName evidence="9">LITAF domain-containing protein</fullName>
    </recommendedName>
</protein>
<dbReference type="SMART" id="SM00714">
    <property type="entry name" value="LITAF"/>
    <property type="match status" value="1"/>
</dbReference>
<gene>
    <name evidence="10" type="ORF">CLODIP_2_CD11768</name>
</gene>
<dbReference type="PROSITE" id="PS51837">
    <property type="entry name" value="LITAF"/>
    <property type="match status" value="1"/>
</dbReference>
<feature type="region of interest" description="Disordered" evidence="8">
    <location>
        <begin position="1"/>
        <end position="46"/>
    </location>
</feature>
<evidence type="ECO:0000256" key="5">
    <source>
        <dbReference type="ARBA" id="ARBA00022723"/>
    </source>
</evidence>
<dbReference type="GO" id="GO:0005765">
    <property type="term" value="C:lysosomal membrane"/>
    <property type="evidence" value="ECO:0007669"/>
    <property type="project" value="UniProtKB-SubCell"/>
</dbReference>
<dbReference type="InterPro" id="IPR006629">
    <property type="entry name" value="LITAF"/>
</dbReference>
<feature type="compositionally biased region" description="Low complexity" evidence="8">
    <location>
        <begin position="37"/>
        <end position="46"/>
    </location>
</feature>
<keyword evidence="5" id="KW-0479">Metal-binding</keyword>
<dbReference type="EMBL" id="CADEPI010000033">
    <property type="protein sequence ID" value="CAB3367822.1"/>
    <property type="molecule type" value="Genomic_DNA"/>
</dbReference>
<evidence type="ECO:0000256" key="6">
    <source>
        <dbReference type="ARBA" id="ARBA00022833"/>
    </source>
</evidence>
<keyword evidence="7" id="KW-0472">Membrane</keyword>
<dbReference type="OrthoDB" id="5599753at2759"/>
<dbReference type="PANTHER" id="PTHR23292">
    <property type="entry name" value="LIPOPOLYSACCHARIDE-INDUCED TUMOR NECROSIS FACTOR-ALPHA FACTOR"/>
    <property type="match status" value="1"/>
</dbReference>
<proteinExistence type="inferred from homology"/>
<dbReference type="AlphaFoldDB" id="A0A8S1CJM3"/>
<name>A0A8S1CJM3_9INSE</name>
<keyword evidence="11" id="KW-1185">Reference proteome</keyword>
<evidence type="ECO:0000256" key="3">
    <source>
        <dbReference type="ARBA" id="ARBA00004630"/>
    </source>
</evidence>
<evidence type="ECO:0000256" key="8">
    <source>
        <dbReference type="SAM" id="MobiDB-lite"/>
    </source>
</evidence>
<dbReference type="Proteomes" id="UP000494165">
    <property type="component" value="Unassembled WGS sequence"/>
</dbReference>
<evidence type="ECO:0000256" key="2">
    <source>
        <dbReference type="ARBA" id="ARBA00004481"/>
    </source>
</evidence>
<comment type="similarity">
    <text evidence="4">Belongs to the CDIP1/LITAF family.</text>
</comment>
<evidence type="ECO:0000256" key="4">
    <source>
        <dbReference type="ARBA" id="ARBA00005975"/>
    </source>
</evidence>
<reference evidence="10 11" key="1">
    <citation type="submission" date="2020-04" db="EMBL/GenBank/DDBJ databases">
        <authorList>
            <person name="Alioto T."/>
            <person name="Alioto T."/>
            <person name="Gomez Garrido J."/>
        </authorList>
    </citation>
    <scope>NUCLEOTIDE SEQUENCE [LARGE SCALE GENOMIC DNA]</scope>
</reference>
<evidence type="ECO:0000313" key="11">
    <source>
        <dbReference type="Proteomes" id="UP000494165"/>
    </source>
</evidence>
<keyword evidence="6" id="KW-0862">Zinc</keyword>
<feature type="domain" description="LITAF" evidence="9">
    <location>
        <begin position="69"/>
        <end position="156"/>
    </location>
</feature>
<evidence type="ECO:0000256" key="1">
    <source>
        <dbReference type="ARBA" id="ARBA00004414"/>
    </source>
</evidence>
<comment type="subcellular location">
    <subcellularLocation>
        <location evidence="2">Endosome membrane</location>
        <topology evidence="2">Peripheral membrane protein</topology>
    </subcellularLocation>
    <subcellularLocation>
        <location evidence="1">Late endosome membrane</location>
    </subcellularLocation>
    <subcellularLocation>
        <location evidence="3">Lysosome membrane</location>
        <topology evidence="3">Peripheral membrane protein</topology>
        <orientation evidence="3">Cytoplasmic side</orientation>
    </subcellularLocation>
</comment>